<reference evidence="4 5" key="1">
    <citation type="submission" date="2022-06" db="EMBL/GenBank/DDBJ databases">
        <title>A taxonomic note on the genus Prevotella: Description of four novel genera and emended description of the genera Hallella and Xylanibacter.</title>
        <authorList>
            <person name="Hitch T.C.A."/>
        </authorList>
    </citation>
    <scope>NUCLEOTIDE SEQUENCE [LARGE SCALE GENOMIC DNA]</scope>
    <source>
        <strain evidence="4 5">DSM 100619</strain>
    </source>
</reference>
<dbReference type="PANTHER" id="PTHR48081">
    <property type="entry name" value="AB HYDROLASE SUPERFAMILY PROTEIN C4A8.06C"/>
    <property type="match status" value="1"/>
</dbReference>
<evidence type="ECO:0000313" key="4">
    <source>
        <dbReference type="EMBL" id="MCO6026459.1"/>
    </source>
</evidence>
<dbReference type="InterPro" id="IPR050300">
    <property type="entry name" value="GDXG_lipolytic_enzyme"/>
</dbReference>
<evidence type="ECO:0000256" key="1">
    <source>
        <dbReference type="ARBA" id="ARBA00022801"/>
    </source>
</evidence>
<dbReference type="Pfam" id="PF20434">
    <property type="entry name" value="BD-FAE"/>
    <property type="match status" value="1"/>
</dbReference>
<dbReference type="Gene3D" id="3.40.50.1820">
    <property type="entry name" value="alpha/beta hydrolase"/>
    <property type="match status" value="1"/>
</dbReference>
<dbReference type="SUPFAM" id="SSF53474">
    <property type="entry name" value="alpha/beta-Hydrolases"/>
    <property type="match status" value="1"/>
</dbReference>
<dbReference type="Proteomes" id="UP001204015">
    <property type="component" value="Unassembled WGS sequence"/>
</dbReference>
<keyword evidence="2" id="KW-0732">Signal</keyword>
<name>A0ABT1BZD9_9BACT</name>
<keyword evidence="5" id="KW-1185">Reference proteome</keyword>
<feature type="chain" id="PRO_5047018200" evidence="2">
    <location>
        <begin position="23"/>
        <end position="311"/>
    </location>
</feature>
<feature type="domain" description="BD-FAE-like" evidence="3">
    <location>
        <begin position="60"/>
        <end position="268"/>
    </location>
</feature>
<protein>
    <submittedName>
        <fullName evidence="4">Alpha/beta hydrolase</fullName>
    </submittedName>
</protein>
<sequence>MKRIFLLILCACAVLFGFEACTHTEKEKPDMYVNTKPAPDVDSIADIRYKSVGDSALRLTIYSLKNDTASHRPVLVYIHGGSWVHGNKSWIWSHYQQALTETFLRAHYAVIAIDYRLADGWRKDAFTELSDCRDALIWISRNAGKYHLDIRRIGLWGTSAGAHLALLIGSDSGSPVPIRFILDDYGPTNLNSLFHTELPPFIVSLVKIVKPDLVEKRKLMLRVFPDDSPQRLSPVNRIHKGMPPILISHGDNDETVPVKQAYELEEHLKAVQVPYRLRIYPGEKHGLYTLTKSQVSDMARYALVFANHYNR</sequence>
<proteinExistence type="predicted"/>
<dbReference type="EMBL" id="JAMXLY010000060">
    <property type="protein sequence ID" value="MCO6026459.1"/>
    <property type="molecule type" value="Genomic_DNA"/>
</dbReference>
<evidence type="ECO:0000259" key="3">
    <source>
        <dbReference type="Pfam" id="PF20434"/>
    </source>
</evidence>
<comment type="caution">
    <text evidence="4">The sequence shown here is derived from an EMBL/GenBank/DDBJ whole genome shotgun (WGS) entry which is preliminary data.</text>
</comment>
<dbReference type="GO" id="GO:0016787">
    <property type="term" value="F:hydrolase activity"/>
    <property type="evidence" value="ECO:0007669"/>
    <property type="project" value="UniProtKB-KW"/>
</dbReference>
<keyword evidence="1 4" id="KW-0378">Hydrolase</keyword>
<evidence type="ECO:0000256" key="2">
    <source>
        <dbReference type="SAM" id="SignalP"/>
    </source>
</evidence>
<dbReference type="RefSeq" id="WP_252761811.1">
    <property type="nucleotide sequence ID" value="NZ_JAMXLY010000060.1"/>
</dbReference>
<dbReference type="InterPro" id="IPR049492">
    <property type="entry name" value="BD-FAE-like_dom"/>
</dbReference>
<dbReference type="PANTHER" id="PTHR48081:SF13">
    <property type="entry name" value="ALPHA_BETA HYDROLASE"/>
    <property type="match status" value="1"/>
</dbReference>
<evidence type="ECO:0000313" key="5">
    <source>
        <dbReference type="Proteomes" id="UP001204015"/>
    </source>
</evidence>
<organism evidence="4 5">
    <name type="scientific">Segatella cerevisiae</name>
    <dbReference type="NCBI Taxonomy" id="2053716"/>
    <lineage>
        <taxon>Bacteria</taxon>
        <taxon>Pseudomonadati</taxon>
        <taxon>Bacteroidota</taxon>
        <taxon>Bacteroidia</taxon>
        <taxon>Bacteroidales</taxon>
        <taxon>Prevotellaceae</taxon>
        <taxon>Segatella</taxon>
    </lineage>
</organism>
<dbReference type="InterPro" id="IPR029058">
    <property type="entry name" value="AB_hydrolase_fold"/>
</dbReference>
<gene>
    <name evidence="4" type="ORF">NG821_11540</name>
</gene>
<accession>A0ABT1BZD9</accession>
<feature type="signal peptide" evidence="2">
    <location>
        <begin position="1"/>
        <end position="22"/>
    </location>
</feature>